<evidence type="ECO:0000256" key="6">
    <source>
        <dbReference type="RuleBase" id="RU000416"/>
    </source>
</evidence>
<dbReference type="GO" id="GO:0032259">
    <property type="term" value="P:methylation"/>
    <property type="evidence" value="ECO:0007669"/>
    <property type="project" value="UniProtKB-KW"/>
</dbReference>
<dbReference type="REBASE" id="261709">
    <property type="entry name" value="M1.Esp3246ORFPP"/>
</dbReference>
<evidence type="ECO:0000256" key="1">
    <source>
        <dbReference type="ARBA" id="ARBA00022603"/>
    </source>
</evidence>
<reference evidence="8 9" key="1">
    <citation type="submission" date="2018-09" db="EMBL/GenBank/DDBJ databases">
        <title>Complete genome sequence of Euzebya sp. DY32-46 isolated from seawater of Pacific Ocean.</title>
        <authorList>
            <person name="Xu L."/>
            <person name="Wu Y.-H."/>
            <person name="Xu X.-W."/>
        </authorList>
    </citation>
    <scope>NUCLEOTIDE SEQUENCE [LARGE SCALE GENOMIC DNA]</scope>
    <source>
        <strain evidence="8 9">DY32-46</strain>
    </source>
</reference>
<comment type="similarity">
    <text evidence="5 6">Belongs to the class I-like SAM-binding methyltransferase superfamily. C5-methyltransferase family.</text>
</comment>
<dbReference type="EMBL" id="CP031165">
    <property type="protein sequence ID" value="AXV05944.1"/>
    <property type="molecule type" value="Genomic_DNA"/>
</dbReference>
<organism evidence="8 9">
    <name type="scientific">Euzebya pacifica</name>
    <dbReference type="NCBI Taxonomy" id="1608957"/>
    <lineage>
        <taxon>Bacteria</taxon>
        <taxon>Bacillati</taxon>
        <taxon>Actinomycetota</taxon>
        <taxon>Nitriliruptoria</taxon>
        <taxon>Euzebyales</taxon>
    </lineage>
</organism>
<dbReference type="GO" id="GO:0009307">
    <property type="term" value="P:DNA restriction-modification system"/>
    <property type="evidence" value="ECO:0007669"/>
    <property type="project" value="UniProtKB-KW"/>
</dbReference>
<dbReference type="InterPro" id="IPR050390">
    <property type="entry name" value="C5-Methyltransferase"/>
</dbReference>
<dbReference type="PANTHER" id="PTHR10629">
    <property type="entry name" value="CYTOSINE-SPECIFIC METHYLTRANSFERASE"/>
    <property type="match status" value="1"/>
</dbReference>
<dbReference type="InterPro" id="IPR018117">
    <property type="entry name" value="C5_DNA_meth_AS"/>
</dbReference>
<keyword evidence="1 5" id="KW-0489">Methyltransferase</keyword>
<evidence type="ECO:0000256" key="7">
    <source>
        <dbReference type="RuleBase" id="RU000417"/>
    </source>
</evidence>
<evidence type="ECO:0000256" key="2">
    <source>
        <dbReference type="ARBA" id="ARBA00022679"/>
    </source>
</evidence>
<sequence>MIAAGGRALRVAGLFAGIGGIELGLSAAGHEAVLLAELLPEARAVLAAHMDAPVVPDVREIADLPAEVDLLTAGFPCQDLSSVGRKGGISGTKSKLVGEVFRLLERRPVDWVVMENVPFLLHLDKGKAMRLVVGALEELGYAWAYRVVDTQAFGLPQRRRRVVIVASRVGDPREVLLADDGPAPSVGTDRPAHGFYWTEGTRALGWAVDAVPPIKGGSSVGVASPPAILCPDGTVGTPDLRDAERLQGFPSAWTAPAAEVAKDRYRWRLVGNAVSVPVSTWVGRRLSEPGGYLFADAESPLADRWPKAAHGAPGRPPVAVPAGPFPVVLDRPPLMDFLDHPLVPLSRRATEGFLRRYRSGTLRRKSLLEDALDAHLARMAAADADRSAA</sequence>
<dbReference type="PROSITE" id="PS00094">
    <property type="entry name" value="C5_MTASE_1"/>
    <property type="match status" value="1"/>
</dbReference>
<dbReference type="Pfam" id="PF00145">
    <property type="entry name" value="DNA_methylase"/>
    <property type="match status" value="1"/>
</dbReference>
<dbReference type="GO" id="GO:0044027">
    <property type="term" value="P:negative regulation of gene expression via chromosomal CpG island methylation"/>
    <property type="evidence" value="ECO:0007669"/>
    <property type="project" value="TreeGrafter"/>
</dbReference>
<dbReference type="EC" id="2.1.1.37" evidence="7"/>
<dbReference type="GO" id="GO:0003886">
    <property type="term" value="F:DNA (cytosine-5-)-methyltransferase activity"/>
    <property type="evidence" value="ECO:0007669"/>
    <property type="project" value="UniProtKB-EC"/>
</dbReference>
<dbReference type="PANTHER" id="PTHR10629:SF50">
    <property type="entry name" value="DNA (CYTOSINE-5)-METHYLTRANSFERASE CMT3"/>
    <property type="match status" value="1"/>
</dbReference>
<keyword evidence="2 5" id="KW-0808">Transferase</keyword>
<keyword evidence="4" id="KW-0680">Restriction system</keyword>
<name>A0A346XUP7_9ACTN</name>
<accession>A0A346XUP7</accession>
<protein>
    <recommendedName>
        <fullName evidence="7">Cytosine-specific methyltransferase</fullName>
        <ecNumber evidence="7">2.1.1.37</ecNumber>
    </recommendedName>
</protein>
<dbReference type="NCBIfam" id="TIGR00675">
    <property type="entry name" value="dcm"/>
    <property type="match status" value="1"/>
</dbReference>
<dbReference type="KEGG" id="euz:DVS28_a1244"/>
<evidence type="ECO:0000256" key="4">
    <source>
        <dbReference type="ARBA" id="ARBA00022747"/>
    </source>
</evidence>
<dbReference type="InterPro" id="IPR031303">
    <property type="entry name" value="C5_meth_CS"/>
</dbReference>
<evidence type="ECO:0000313" key="8">
    <source>
        <dbReference type="EMBL" id="AXV05944.1"/>
    </source>
</evidence>
<dbReference type="PRINTS" id="PR00105">
    <property type="entry name" value="C5METTRFRASE"/>
</dbReference>
<feature type="active site" evidence="5">
    <location>
        <position position="77"/>
    </location>
</feature>
<dbReference type="AlphaFoldDB" id="A0A346XUP7"/>
<dbReference type="PROSITE" id="PS00095">
    <property type="entry name" value="C5_MTASE_2"/>
    <property type="match status" value="1"/>
</dbReference>
<evidence type="ECO:0000256" key="3">
    <source>
        <dbReference type="ARBA" id="ARBA00022691"/>
    </source>
</evidence>
<evidence type="ECO:0000256" key="5">
    <source>
        <dbReference type="PROSITE-ProRule" id="PRU01016"/>
    </source>
</evidence>
<dbReference type="InterPro" id="IPR029063">
    <property type="entry name" value="SAM-dependent_MTases_sf"/>
</dbReference>
<dbReference type="PROSITE" id="PS51679">
    <property type="entry name" value="SAM_MT_C5"/>
    <property type="match status" value="1"/>
</dbReference>
<dbReference type="SUPFAM" id="SSF53335">
    <property type="entry name" value="S-adenosyl-L-methionine-dependent methyltransferases"/>
    <property type="match status" value="1"/>
</dbReference>
<proteinExistence type="inferred from homology"/>
<evidence type="ECO:0000313" key="9">
    <source>
        <dbReference type="Proteomes" id="UP000264006"/>
    </source>
</evidence>
<dbReference type="InterPro" id="IPR001525">
    <property type="entry name" value="C5_MeTfrase"/>
</dbReference>
<gene>
    <name evidence="8" type="ORF">DVS28_a1244</name>
</gene>
<dbReference type="RefSeq" id="WP_216826430.1">
    <property type="nucleotide sequence ID" value="NZ_CP031165.1"/>
</dbReference>
<comment type="catalytic activity">
    <reaction evidence="7">
        <text>a 2'-deoxycytidine in DNA + S-adenosyl-L-methionine = a 5-methyl-2'-deoxycytidine in DNA + S-adenosyl-L-homocysteine + H(+)</text>
        <dbReference type="Rhea" id="RHEA:13681"/>
        <dbReference type="Rhea" id="RHEA-COMP:11369"/>
        <dbReference type="Rhea" id="RHEA-COMP:11370"/>
        <dbReference type="ChEBI" id="CHEBI:15378"/>
        <dbReference type="ChEBI" id="CHEBI:57856"/>
        <dbReference type="ChEBI" id="CHEBI:59789"/>
        <dbReference type="ChEBI" id="CHEBI:85452"/>
        <dbReference type="ChEBI" id="CHEBI:85454"/>
        <dbReference type="EC" id="2.1.1.37"/>
    </reaction>
</comment>
<keyword evidence="3 5" id="KW-0949">S-adenosyl-L-methionine</keyword>
<keyword evidence="9" id="KW-1185">Reference proteome</keyword>
<dbReference type="GO" id="GO:0003677">
    <property type="term" value="F:DNA binding"/>
    <property type="evidence" value="ECO:0007669"/>
    <property type="project" value="TreeGrafter"/>
</dbReference>
<dbReference type="Proteomes" id="UP000264006">
    <property type="component" value="Chromosome"/>
</dbReference>
<dbReference type="Gene3D" id="3.40.50.150">
    <property type="entry name" value="Vaccinia Virus protein VP39"/>
    <property type="match status" value="1"/>
</dbReference>